<evidence type="ECO:0000313" key="2">
    <source>
        <dbReference type="Proteomes" id="UP001501444"/>
    </source>
</evidence>
<dbReference type="PANTHER" id="PTHR34389">
    <property type="entry name" value="L-RHAMNOSE MUTAROTASE"/>
    <property type="match status" value="1"/>
</dbReference>
<gene>
    <name evidence="1" type="ORF">GCM10010170_057800</name>
</gene>
<dbReference type="PANTHER" id="PTHR34389:SF2">
    <property type="entry name" value="L-RHAMNOSE MUTAROTASE"/>
    <property type="match status" value="1"/>
</dbReference>
<dbReference type="Gene3D" id="3.30.70.100">
    <property type="match status" value="1"/>
</dbReference>
<reference evidence="1 2" key="1">
    <citation type="journal article" date="2019" name="Int. J. Syst. Evol. Microbiol.">
        <title>The Global Catalogue of Microorganisms (GCM) 10K type strain sequencing project: providing services to taxonomists for standard genome sequencing and annotation.</title>
        <authorList>
            <consortium name="The Broad Institute Genomics Platform"/>
            <consortium name="The Broad Institute Genome Sequencing Center for Infectious Disease"/>
            <person name="Wu L."/>
            <person name="Ma J."/>
        </authorList>
    </citation>
    <scope>NUCLEOTIDE SEQUENCE [LARGE SCALE GENOMIC DNA]</scope>
    <source>
        <strain evidence="1 2">JCM 3272</strain>
    </source>
</reference>
<comment type="caution">
    <text evidence="1">The sequence shown here is derived from an EMBL/GenBank/DDBJ whole genome shotgun (WGS) entry which is preliminary data.</text>
</comment>
<evidence type="ECO:0000313" key="1">
    <source>
        <dbReference type="EMBL" id="GAA2361983.1"/>
    </source>
</evidence>
<organism evidence="1 2">
    <name type="scientific">Dactylosporangium salmoneum</name>
    <dbReference type="NCBI Taxonomy" id="53361"/>
    <lineage>
        <taxon>Bacteria</taxon>
        <taxon>Bacillati</taxon>
        <taxon>Actinomycetota</taxon>
        <taxon>Actinomycetes</taxon>
        <taxon>Micromonosporales</taxon>
        <taxon>Micromonosporaceae</taxon>
        <taxon>Dactylosporangium</taxon>
    </lineage>
</organism>
<dbReference type="InterPro" id="IPR011008">
    <property type="entry name" value="Dimeric_a/b-barrel"/>
</dbReference>
<protein>
    <submittedName>
        <fullName evidence="1">L-rhamnose mutarotase</fullName>
    </submittedName>
</protein>
<dbReference type="InterPro" id="IPR008000">
    <property type="entry name" value="Rham/fucose_mutarotase"/>
</dbReference>
<name>A0ABN3GVA3_9ACTN</name>
<dbReference type="Pfam" id="PF05336">
    <property type="entry name" value="rhaM"/>
    <property type="match status" value="1"/>
</dbReference>
<proteinExistence type="predicted"/>
<dbReference type="EMBL" id="BAAARV010000053">
    <property type="protein sequence ID" value="GAA2361983.1"/>
    <property type="molecule type" value="Genomic_DNA"/>
</dbReference>
<sequence length="111" mass="13202">MWVGVRRYCFTLQVKPERLEEYRRRHEHVWPDMLRALRDAGWRDYRLFLRDDGLLVGTLLAEDLAAAQAAMDATEVSARWEAQMAEFFINGRHLVVLDEVFNLEHQLGEWQ</sequence>
<keyword evidence="2" id="KW-1185">Reference proteome</keyword>
<accession>A0ABN3GVA3</accession>
<dbReference type="SUPFAM" id="SSF54909">
    <property type="entry name" value="Dimeric alpha+beta barrel"/>
    <property type="match status" value="1"/>
</dbReference>
<dbReference type="Proteomes" id="UP001501444">
    <property type="component" value="Unassembled WGS sequence"/>
</dbReference>